<organism evidence="1 2">
    <name type="scientific">Symbiodinium natans</name>
    <dbReference type="NCBI Taxonomy" id="878477"/>
    <lineage>
        <taxon>Eukaryota</taxon>
        <taxon>Sar</taxon>
        <taxon>Alveolata</taxon>
        <taxon>Dinophyceae</taxon>
        <taxon>Suessiales</taxon>
        <taxon>Symbiodiniaceae</taxon>
        <taxon>Symbiodinium</taxon>
    </lineage>
</organism>
<reference evidence="1" key="1">
    <citation type="submission" date="2021-02" db="EMBL/GenBank/DDBJ databases">
        <authorList>
            <person name="Dougan E. K."/>
            <person name="Rhodes N."/>
            <person name="Thang M."/>
            <person name="Chan C."/>
        </authorList>
    </citation>
    <scope>NUCLEOTIDE SEQUENCE</scope>
</reference>
<proteinExistence type="predicted"/>
<name>A0A812I6W2_9DINO</name>
<dbReference type="Proteomes" id="UP000604046">
    <property type="component" value="Unassembled WGS sequence"/>
</dbReference>
<evidence type="ECO:0000313" key="2">
    <source>
        <dbReference type="Proteomes" id="UP000604046"/>
    </source>
</evidence>
<protein>
    <submittedName>
        <fullName evidence="1">CRN15 protein</fullName>
    </submittedName>
</protein>
<dbReference type="PANTHER" id="PTHR33129:SF1">
    <property type="entry name" value="ATP-BINDING PROTEIN"/>
    <property type="match status" value="1"/>
</dbReference>
<dbReference type="AlphaFoldDB" id="A0A812I6W2"/>
<evidence type="ECO:0000313" key="1">
    <source>
        <dbReference type="EMBL" id="CAE7026197.1"/>
    </source>
</evidence>
<accession>A0A812I6W2</accession>
<dbReference type="InterPro" id="IPR052980">
    <property type="entry name" value="Crinkler_effector"/>
</dbReference>
<comment type="caution">
    <text evidence="1">The sequence shown here is derived from an EMBL/GenBank/DDBJ whole genome shotgun (WGS) entry which is preliminary data.</text>
</comment>
<sequence length="606" mass="68428">MAEEPPAKRRRLNEQWFAERLQAMDDVKMCDGMIQSVAQKFSSFSEQNMRKTTLKDWTELLPAEVADEERDKVALHLMICIRDEFQQTAPVESAEVDPLCLWLKEAADMKPKEWKTDEVKIFKQDILGLQNMNHSMVIRECYTLMQGQIVAWLNGLFNPALKDGAKRPTIGGLLIVTGTPGIGKSVFLAYMAVILIAEGYDIVIQRGNEWWSHIGGKAQAHRRATPSEMLEKDTTVLLFDPLAGGKVELEARSRGCSIVFTSPHGGSYKVAFKQETDEPTVLFMPIWSKDEVLQHKATLFQHVLGKTAEETAKTVEEAYDLLGGSARWLMKLLKARDTLPAAREMIAKCLENCTYEDLLNAVLRQPRNIQGEGKQSHLSLLLQIKSAKPYNEAQVMLIESDVAHLAIRETLEARSREGRQQFINVALEYKELGSFVGFLFQDDVLEGLTAKTDPRTLQFRSVTSGGESGTVEVPPAKQTIELIEKLSKSYKAKNFETNMLYVPESKSFPAADFFFVQKQDDGFVLWLLQTTKGKKHEFKLGSMHEKFKRYFAASDLKRVCAINWVIVAPTEAIAKGYAAEKKPDGQWKEEKVISPKQYVSCGKWSD</sequence>
<dbReference type="PANTHER" id="PTHR33129">
    <property type="entry name" value="PROTEIN KINASE DOMAIN-CONTAINING PROTEIN-RELATED"/>
    <property type="match status" value="1"/>
</dbReference>
<dbReference type="EMBL" id="CAJNDS010000199">
    <property type="protein sequence ID" value="CAE7026197.1"/>
    <property type="molecule type" value="Genomic_DNA"/>
</dbReference>
<dbReference type="InterPro" id="IPR027417">
    <property type="entry name" value="P-loop_NTPase"/>
</dbReference>
<dbReference type="SUPFAM" id="SSF52540">
    <property type="entry name" value="P-loop containing nucleoside triphosphate hydrolases"/>
    <property type="match status" value="1"/>
</dbReference>
<keyword evidence="2" id="KW-1185">Reference proteome</keyword>
<dbReference type="OrthoDB" id="434211at2759"/>
<gene>
    <name evidence="1" type="primary">CRN15</name>
    <name evidence="1" type="ORF">SNAT2548_LOCUS3238</name>
</gene>